<accession>A0A8S5RJB5</accession>
<keyword evidence="1" id="KW-1133">Transmembrane helix</keyword>
<sequence length="35" mass="3871">MFNIVSAHIVVQSTNLSSIVILVIILLFTAISNLW</sequence>
<dbReference type="EMBL" id="BK059109">
    <property type="protein sequence ID" value="DAE31494.1"/>
    <property type="molecule type" value="Genomic_DNA"/>
</dbReference>
<evidence type="ECO:0000313" key="2">
    <source>
        <dbReference type="EMBL" id="DAE31494.1"/>
    </source>
</evidence>
<keyword evidence="1" id="KW-0812">Transmembrane</keyword>
<feature type="transmembrane region" description="Helical" evidence="1">
    <location>
        <begin position="16"/>
        <end position="34"/>
    </location>
</feature>
<name>A0A8S5RJB5_9VIRU</name>
<organism evidence="2">
    <name type="scientific">virus sp. ctBM815</name>
    <dbReference type="NCBI Taxonomy" id="2825806"/>
    <lineage>
        <taxon>Viruses</taxon>
    </lineage>
</organism>
<keyword evidence="1" id="KW-0472">Membrane</keyword>
<protein>
    <submittedName>
        <fullName evidence="2">Uncharacterized protein</fullName>
    </submittedName>
</protein>
<proteinExistence type="predicted"/>
<reference evidence="2" key="1">
    <citation type="journal article" date="2021" name="Proc. Natl. Acad. Sci. U.S.A.">
        <title>A Catalog of Tens of Thousands of Viruses from Human Metagenomes Reveals Hidden Associations with Chronic Diseases.</title>
        <authorList>
            <person name="Tisza M.J."/>
            <person name="Buck C.B."/>
        </authorList>
    </citation>
    <scope>NUCLEOTIDE SEQUENCE</scope>
    <source>
        <strain evidence="2">CtBM815</strain>
    </source>
</reference>
<evidence type="ECO:0000256" key="1">
    <source>
        <dbReference type="SAM" id="Phobius"/>
    </source>
</evidence>